<dbReference type="PANTHER" id="PTHR23159">
    <property type="entry name" value="CENTROSOMAL PROTEIN 2"/>
    <property type="match status" value="1"/>
</dbReference>
<dbReference type="PANTHER" id="PTHR23159:SF31">
    <property type="entry name" value="CENTROSOME-ASSOCIATED PROTEIN CEP250 ISOFORM X1"/>
    <property type="match status" value="1"/>
</dbReference>
<feature type="region of interest" description="Disordered" evidence="2">
    <location>
        <begin position="671"/>
        <end position="699"/>
    </location>
</feature>
<evidence type="ECO:0000256" key="2">
    <source>
        <dbReference type="SAM" id="MobiDB-lite"/>
    </source>
</evidence>
<feature type="compositionally biased region" description="Basic and acidic residues" evidence="2">
    <location>
        <begin position="630"/>
        <end position="639"/>
    </location>
</feature>
<feature type="compositionally biased region" description="Polar residues" evidence="2">
    <location>
        <begin position="950"/>
        <end position="978"/>
    </location>
</feature>
<protein>
    <submittedName>
        <fullName evidence="5">Fibronectin type III domain protein</fullName>
    </submittedName>
</protein>
<reference evidence="5 6" key="1">
    <citation type="journal article" date="2018" name="Front. Microbiol.">
        <title>Genomic and genetic insights into a cosmopolitan fungus, Paecilomyces variotii (Eurotiales).</title>
        <authorList>
            <person name="Urquhart A.S."/>
            <person name="Mondo S.J."/>
            <person name="Makela M.R."/>
            <person name="Hane J.K."/>
            <person name="Wiebenga A."/>
            <person name="He G."/>
            <person name="Mihaltcheva S."/>
            <person name="Pangilinan J."/>
            <person name="Lipzen A."/>
            <person name="Barry K."/>
            <person name="de Vries R.P."/>
            <person name="Grigoriev I.V."/>
            <person name="Idnurm A."/>
        </authorList>
    </citation>
    <scope>NUCLEOTIDE SEQUENCE [LARGE SCALE GENOMIC DNA]</scope>
    <source>
        <strain evidence="5 6">CBS 101075</strain>
    </source>
</reference>
<keyword evidence="3" id="KW-1133">Transmembrane helix</keyword>
<sequence length="1083" mass="119434">MYEPLYLSFDTYPSVVPRVRVRGVMALFLAATILWALVWLLYRAWQVCQTSNEVLVDKLGLDIPPAPEVTLEEISAREIRIAWKQPDFHNSIHKHIIQINGAKAGETKRAETVVTISNLIPGNIYHICVFAVSAANFQTASAILHVRTKPVPLSQREQNGTTGGPTIRAAIPRSTAALAAPSAPVMSREHSGGLQSKRIAGGRKLSPAATSADTAHVQADDLQRTPANDDTDETLEQLAERLKTLQHENENLEKQIADEEEEHTASLKELERQRDELKQRVKEKDEASGDLKKHVNKLESVNRTVQSEKTKRERLLQQKEAERKKRKDDIVRWQEQMVQMGKDINRAREDKSRVEEAAAKRASEIRGKISNEQTEMKGLDDEIQEKGGRIKKLEEERKKLQGGDSEDGKELDRIDTERARQWEIRLGNLHARYAALVSLHAQAQQQYQEAQERLKWLTSQRPNGSGPFAPLPPLELDMSHAAAMRRPRHRSSLKSNVSSPVTFPALDPSFSSAVNYHPPTTSSPTFPPSSAFFNINNGMTISGLTDQSDTVRADSDISLSNPPMSPRADALLPSDLLGDEESPELLGEPKHPRFPDIEPVGSHLEDTHRRSPSSGSTEDKPAVMFPSSHENLDGSHENDGQPSTDAEDGPHAGVQSASRRLSGLFGFHRQRGKTLADGPPALGSLKQGQSQSFPRDVDEIDPIGSRRRRLSYTGNWPNPISLLPRSSTANVTADSSSDYLPSRRAAFTNLFSSSGKLGAGERSDANTGYNQFSPTHDPIDPSSILGTVRRGSLSPRPSSTFSFDNQFPHPSTDNRHFGWPTTEKVSHRISPLGFGWASPTTWSRTQSRRPSTQYGSSSQLPLSLTGEPDFLQSSFDKHRPLQAPIGTRPSSSHRPVTPKLNPAAPSFKTLFSKRSDKEKDKDPAPEVPVDFNPDDGSPSEPRRSRDGRSIANSATESYESLERTPSGTPSDTTNSKESFIQKITRKSSSSKFNLSWKDRSGLFSKKGDTSQGDIDEDAGSEAQLGKSVDSISSSIHSVDKSSRSSLGFFSRKSKKPEKSVGEEGEKTGETGDETYVEELSTSA</sequence>
<dbReference type="VEuPathDB" id="FungiDB:C8Q69DRAFT_107071"/>
<feature type="compositionally biased region" description="Polar residues" evidence="2">
    <location>
        <begin position="838"/>
        <end position="862"/>
    </location>
</feature>
<dbReference type="STRING" id="264951.A0A443HKC6"/>
<feature type="coiled-coil region" evidence="1">
    <location>
        <begin position="433"/>
        <end position="460"/>
    </location>
</feature>
<dbReference type="AlphaFoldDB" id="A0A443HKC6"/>
<feature type="compositionally biased region" description="Basic and acidic residues" evidence="2">
    <location>
        <begin position="913"/>
        <end position="924"/>
    </location>
</feature>
<feature type="region of interest" description="Disordered" evidence="2">
    <location>
        <begin position="836"/>
        <end position="1083"/>
    </location>
</feature>
<evidence type="ECO:0000256" key="3">
    <source>
        <dbReference type="SAM" id="Phobius"/>
    </source>
</evidence>
<feature type="compositionally biased region" description="Polar residues" evidence="2">
    <location>
        <begin position="795"/>
        <end position="811"/>
    </location>
</feature>
<feature type="compositionally biased region" description="Basic and acidic residues" evidence="2">
    <location>
        <begin position="587"/>
        <end position="596"/>
    </location>
</feature>
<feature type="region of interest" description="Disordered" evidence="2">
    <location>
        <begin position="755"/>
        <end position="817"/>
    </location>
</feature>
<dbReference type="GeneID" id="39594351"/>
<feature type="compositionally biased region" description="Basic and acidic residues" evidence="2">
    <location>
        <begin position="276"/>
        <end position="297"/>
    </location>
</feature>
<feature type="region of interest" description="Disordered" evidence="2">
    <location>
        <begin position="276"/>
        <end position="327"/>
    </location>
</feature>
<dbReference type="PROSITE" id="PS50853">
    <property type="entry name" value="FN3"/>
    <property type="match status" value="1"/>
</dbReference>
<accession>A0A443HKC6</accession>
<feature type="domain" description="Fibronectin type-III" evidence="4">
    <location>
        <begin position="64"/>
        <end position="151"/>
    </location>
</feature>
<feature type="compositionally biased region" description="Basic and acidic residues" evidence="2">
    <location>
        <begin position="1056"/>
        <end position="1069"/>
    </location>
</feature>
<name>A0A443HKC6_BYSSP</name>
<keyword evidence="1" id="KW-0175">Coiled coil</keyword>
<dbReference type="InterPro" id="IPR003961">
    <property type="entry name" value="FN3_dom"/>
</dbReference>
<feature type="region of interest" description="Disordered" evidence="2">
    <location>
        <begin position="178"/>
        <end position="232"/>
    </location>
</feature>
<dbReference type="RefSeq" id="XP_028481862.1">
    <property type="nucleotide sequence ID" value="XM_028625074.1"/>
</dbReference>
<keyword evidence="6" id="KW-1185">Reference proteome</keyword>
<dbReference type="Gene3D" id="2.60.40.10">
    <property type="entry name" value="Immunoglobulins"/>
    <property type="match status" value="1"/>
</dbReference>
<gene>
    <name evidence="5" type="ORF">C8Q69DRAFT_107071</name>
</gene>
<evidence type="ECO:0000313" key="6">
    <source>
        <dbReference type="Proteomes" id="UP000283841"/>
    </source>
</evidence>
<evidence type="ECO:0000256" key="1">
    <source>
        <dbReference type="SAM" id="Coils"/>
    </source>
</evidence>
<keyword evidence="3" id="KW-0812">Transmembrane</keyword>
<feature type="coiled-coil region" evidence="1">
    <location>
        <begin position="376"/>
        <end position="403"/>
    </location>
</feature>
<feature type="compositionally biased region" description="Basic and acidic residues" evidence="2">
    <location>
        <begin position="996"/>
        <end position="1008"/>
    </location>
</feature>
<feature type="region of interest" description="Disordered" evidence="2">
    <location>
        <begin position="553"/>
        <end position="656"/>
    </location>
</feature>
<evidence type="ECO:0000259" key="4">
    <source>
        <dbReference type="PROSITE" id="PS50853"/>
    </source>
</evidence>
<feature type="compositionally biased region" description="Basic and acidic residues" evidence="2">
    <location>
        <begin position="306"/>
        <end position="327"/>
    </location>
</feature>
<dbReference type="InterPro" id="IPR013783">
    <property type="entry name" value="Ig-like_fold"/>
</dbReference>
<dbReference type="Proteomes" id="UP000283841">
    <property type="component" value="Unassembled WGS sequence"/>
</dbReference>
<evidence type="ECO:0000313" key="5">
    <source>
        <dbReference type="EMBL" id="RWQ92217.1"/>
    </source>
</evidence>
<dbReference type="InterPro" id="IPR036116">
    <property type="entry name" value="FN3_sf"/>
</dbReference>
<feature type="compositionally biased region" description="Polar residues" evidence="2">
    <location>
        <begin position="765"/>
        <end position="774"/>
    </location>
</feature>
<proteinExistence type="predicted"/>
<feature type="transmembrane region" description="Helical" evidence="3">
    <location>
        <begin position="21"/>
        <end position="42"/>
    </location>
</feature>
<dbReference type="SUPFAM" id="SSF49265">
    <property type="entry name" value="Fibronectin type III"/>
    <property type="match status" value="1"/>
</dbReference>
<keyword evidence="3" id="KW-0472">Membrane</keyword>
<feature type="compositionally biased region" description="Low complexity" evidence="2">
    <location>
        <begin position="1026"/>
        <end position="1036"/>
    </location>
</feature>
<dbReference type="SMART" id="SM00060">
    <property type="entry name" value="FN3"/>
    <property type="match status" value="1"/>
</dbReference>
<comment type="caution">
    <text evidence="5">The sequence shown here is derived from an EMBL/GenBank/DDBJ whole genome shotgun (WGS) entry which is preliminary data.</text>
</comment>
<dbReference type="Pfam" id="PF00041">
    <property type="entry name" value="fn3"/>
    <property type="match status" value="1"/>
</dbReference>
<organism evidence="5 6">
    <name type="scientific">Byssochlamys spectabilis</name>
    <name type="common">Paecilomyces variotii</name>
    <dbReference type="NCBI Taxonomy" id="264951"/>
    <lineage>
        <taxon>Eukaryota</taxon>
        <taxon>Fungi</taxon>
        <taxon>Dikarya</taxon>
        <taxon>Ascomycota</taxon>
        <taxon>Pezizomycotina</taxon>
        <taxon>Eurotiomycetes</taxon>
        <taxon>Eurotiomycetidae</taxon>
        <taxon>Eurotiales</taxon>
        <taxon>Thermoascaceae</taxon>
        <taxon>Paecilomyces</taxon>
    </lineage>
</organism>
<dbReference type="CDD" id="cd00063">
    <property type="entry name" value="FN3"/>
    <property type="match status" value="1"/>
</dbReference>
<dbReference type="EMBL" id="RCNU01000014">
    <property type="protein sequence ID" value="RWQ92217.1"/>
    <property type="molecule type" value="Genomic_DNA"/>
</dbReference>